<sequence>MSTDTLSSPTSLNSPPTSQPTSRRASRAKMSIDLSAIPPLQMPTPPSNTLLITNLQDPSVFRADNLQTIRELINTSAPIHSWAPLKSFRRIIVSFFDEASAIRIRQILDGEAIMGERVKVYFGQPTSIEVKDEHLNLPDAGKLFFISPPPSPPHGWEMKLEDAPNKLVHADDLAEALAKLHAKPRTDLPASPISDGEEGRVIRTRSGSSTTIYNPSEHGHSPNLPAISVEDLTGENEFSPIEQEKPILAHTSRPPVELMEHKA</sequence>
<dbReference type="OrthoDB" id="17212at2759"/>
<dbReference type="FunFam" id="3.30.70.330:FF:000503">
    <property type="entry name" value="Calcineurin binding protein, putative"/>
    <property type="match status" value="1"/>
</dbReference>
<dbReference type="GO" id="GO:0019722">
    <property type="term" value="P:calcium-mediated signaling"/>
    <property type="evidence" value="ECO:0007669"/>
    <property type="project" value="InterPro"/>
</dbReference>
<comment type="caution">
    <text evidence="3">The sequence shown here is derived from an EMBL/GenBank/DDBJ whole genome shotgun (WGS) entry which is preliminary data.</text>
</comment>
<dbReference type="Pfam" id="PF04847">
    <property type="entry name" value="Calcipressin"/>
    <property type="match status" value="1"/>
</dbReference>
<evidence type="ECO:0000313" key="4">
    <source>
        <dbReference type="Proteomes" id="UP000664132"/>
    </source>
</evidence>
<dbReference type="PANTHER" id="PTHR10300:SF14">
    <property type="entry name" value="PROTEIN SARAH"/>
    <property type="match status" value="1"/>
</dbReference>
<evidence type="ECO:0000256" key="2">
    <source>
        <dbReference type="SAM" id="MobiDB-lite"/>
    </source>
</evidence>
<feature type="region of interest" description="Disordered" evidence="2">
    <location>
        <begin position="1"/>
        <end position="28"/>
    </location>
</feature>
<dbReference type="Gene3D" id="3.30.70.330">
    <property type="match status" value="1"/>
</dbReference>
<organism evidence="3 4">
    <name type="scientific">Cadophora malorum</name>
    <dbReference type="NCBI Taxonomy" id="108018"/>
    <lineage>
        <taxon>Eukaryota</taxon>
        <taxon>Fungi</taxon>
        <taxon>Dikarya</taxon>
        <taxon>Ascomycota</taxon>
        <taxon>Pezizomycotina</taxon>
        <taxon>Leotiomycetes</taxon>
        <taxon>Helotiales</taxon>
        <taxon>Ploettnerulaceae</taxon>
        <taxon>Cadophora</taxon>
    </lineage>
</organism>
<dbReference type="InterPro" id="IPR012677">
    <property type="entry name" value="Nucleotide-bd_a/b_plait_sf"/>
</dbReference>
<dbReference type="InterPro" id="IPR035979">
    <property type="entry name" value="RBD_domain_sf"/>
</dbReference>
<gene>
    <name evidence="3" type="ORF">IFR04_008850</name>
</gene>
<dbReference type="EMBL" id="JAFJYH010000139">
    <property type="protein sequence ID" value="KAG4418030.1"/>
    <property type="molecule type" value="Genomic_DNA"/>
</dbReference>
<dbReference type="GO" id="GO:0008597">
    <property type="term" value="F:calcium-dependent protein serine/threonine phosphatase regulator activity"/>
    <property type="evidence" value="ECO:0007669"/>
    <property type="project" value="TreeGrafter"/>
</dbReference>
<dbReference type="InterPro" id="IPR006931">
    <property type="entry name" value="Calcipressin"/>
</dbReference>
<dbReference type="AlphaFoldDB" id="A0A8H7W5M9"/>
<evidence type="ECO:0000256" key="1">
    <source>
        <dbReference type="ARBA" id="ARBA00008209"/>
    </source>
</evidence>
<evidence type="ECO:0008006" key="5">
    <source>
        <dbReference type="Google" id="ProtNLM"/>
    </source>
</evidence>
<evidence type="ECO:0000313" key="3">
    <source>
        <dbReference type="EMBL" id="KAG4418030.1"/>
    </source>
</evidence>
<comment type="similarity">
    <text evidence="1">Belongs to the RCAN family.</text>
</comment>
<dbReference type="Proteomes" id="UP000664132">
    <property type="component" value="Unassembled WGS sequence"/>
</dbReference>
<reference evidence="3" key="1">
    <citation type="submission" date="2021-02" db="EMBL/GenBank/DDBJ databases">
        <title>Genome sequence Cadophora malorum strain M34.</title>
        <authorList>
            <person name="Stefanovic E."/>
            <person name="Vu D."/>
            <person name="Scully C."/>
            <person name="Dijksterhuis J."/>
            <person name="Roader J."/>
            <person name="Houbraken J."/>
        </authorList>
    </citation>
    <scope>NUCLEOTIDE SEQUENCE</scope>
    <source>
        <strain evidence="3">M34</strain>
    </source>
</reference>
<dbReference type="PANTHER" id="PTHR10300">
    <property type="entry name" value="CALCIPRESSIN"/>
    <property type="match status" value="1"/>
</dbReference>
<proteinExistence type="inferred from homology"/>
<keyword evidence="4" id="KW-1185">Reference proteome</keyword>
<dbReference type="GO" id="GO:0003676">
    <property type="term" value="F:nucleic acid binding"/>
    <property type="evidence" value="ECO:0007669"/>
    <property type="project" value="InterPro"/>
</dbReference>
<feature type="region of interest" description="Disordered" evidence="2">
    <location>
        <begin position="184"/>
        <end position="263"/>
    </location>
</feature>
<feature type="compositionally biased region" description="Low complexity" evidence="2">
    <location>
        <begin position="1"/>
        <end position="22"/>
    </location>
</feature>
<dbReference type="CDD" id="cd12434">
    <property type="entry name" value="RRM_RCAN_like"/>
    <property type="match status" value="1"/>
</dbReference>
<dbReference type="GO" id="GO:0005737">
    <property type="term" value="C:cytoplasm"/>
    <property type="evidence" value="ECO:0007669"/>
    <property type="project" value="TreeGrafter"/>
</dbReference>
<name>A0A8H7W5M9_9HELO</name>
<dbReference type="GO" id="GO:0005634">
    <property type="term" value="C:nucleus"/>
    <property type="evidence" value="ECO:0007669"/>
    <property type="project" value="TreeGrafter"/>
</dbReference>
<feature type="compositionally biased region" description="Polar residues" evidence="2">
    <location>
        <begin position="205"/>
        <end position="214"/>
    </location>
</feature>
<protein>
    <recommendedName>
        <fullName evidence="5">Calcipressin</fullName>
    </recommendedName>
</protein>
<accession>A0A8H7W5M9</accession>
<dbReference type="SUPFAM" id="SSF54928">
    <property type="entry name" value="RNA-binding domain, RBD"/>
    <property type="match status" value="1"/>
</dbReference>